<keyword evidence="3" id="KW-0574">Periplasm</keyword>
<feature type="chain" id="PRO_5046521657" description="Parvulin-like PPIase" evidence="10">
    <location>
        <begin position="39"/>
        <end position="465"/>
    </location>
</feature>
<feature type="signal peptide" evidence="10">
    <location>
        <begin position="1"/>
        <end position="38"/>
    </location>
</feature>
<evidence type="ECO:0000256" key="6">
    <source>
        <dbReference type="ARBA" id="ARBA00023235"/>
    </source>
</evidence>
<keyword evidence="13" id="KW-1185">Reference proteome</keyword>
<proteinExistence type="predicted"/>
<dbReference type="Gene3D" id="3.10.50.40">
    <property type="match status" value="1"/>
</dbReference>
<evidence type="ECO:0000256" key="5">
    <source>
        <dbReference type="ARBA" id="ARBA00023186"/>
    </source>
</evidence>
<protein>
    <recommendedName>
        <fullName evidence="1">Parvulin-like PPIase</fullName>
    </recommendedName>
    <alternativeName>
        <fullName evidence="7">Peptidyl-prolyl cis-trans isomerase plp</fullName>
    </alternativeName>
    <alternativeName>
        <fullName evidence="8">Rotamase plp</fullName>
    </alternativeName>
</protein>
<dbReference type="PANTHER" id="PTHR47637">
    <property type="entry name" value="CHAPERONE SURA"/>
    <property type="match status" value="1"/>
</dbReference>
<evidence type="ECO:0000256" key="10">
    <source>
        <dbReference type="SAM" id="SignalP"/>
    </source>
</evidence>
<keyword evidence="4 9" id="KW-0697">Rotamase</keyword>
<accession>A0ABX0XKT1</accession>
<dbReference type="PROSITE" id="PS50198">
    <property type="entry name" value="PPIC_PPIASE_2"/>
    <property type="match status" value="1"/>
</dbReference>
<dbReference type="Proteomes" id="UP000734218">
    <property type="component" value="Unassembled WGS sequence"/>
</dbReference>
<dbReference type="InterPro" id="IPR046357">
    <property type="entry name" value="PPIase_dom_sf"/>
</dbReference>
<dbReference type="InterPro" id="IPR050280">
    <property type="entry name" value="OMP_Chaperone_SurA"/>
</dbReference>
<evidence type="ECO:0000313" key="12">
    <source>
        <dbReference type="EMBL" id="NJC33335.1"/>
    </source>
</evidence>
<dbReference type="Pfam" id="PF09312">
    <property type="entry name" value="SurA_N"/>
    <property type="match status" value="1"/>
</dbReference>
<evidence type="ECO:0000256" key="4">
    <source>
        <dbReference type="ARBA" id="ARBA00023110"/>
    </source>
</evidence>
<organism evidence="12 13">
    <name type="scientific">Sphingomonas jejuensis</name>
    <dbReference type="NCBI Taxonomy" id="904715"/>
    <lineage>
        <taxon>Bacteria</taxon>
        <taxon>Pseudomonadati</taxon>
        <taxon>Pseudomonadota</taxon>
        <taxon>Alphaproteobacteria</taxon>
        <taxon>Sphingomonadales</taxon>
        <taxon>Sphingomonadaceae</taxon>
        <taxon>Sphingomonas</taxon>
    </lineage>
</organism>
<evidence type="ECO:0000256" key="2">
    <source>
        <dbReference type="ARBA" id="ARBA00022729"/>
    </source>
</evidence>
<dbReference type="EMBL" id="JAATJE010000001">
    <property type="protein sequence ID" value="NJC33335.1"/>
    <property type="molecule type" value="Genomic_DNA"/>
</dbReference>
<evidence type="ECO:0000256" key="9">
    <source>
        <dbReference type="PROSITE-ProRule" id="PRU00278"/>
    </source>
</evidence>
<gene>
    <name evidence="12" type="ORF">GGR88_000809</name>
</gene>
<evidence type="ECO:0000256" key="3">
    <source>
        <dbReference type="ARBA" id="ARBA00022764"/>
    </source>
</evidence>
<dbReference type="SUPFAM" id="SSF54534">
    <property type="entry name" value="FKBP-like"/>
    <property type="match status" value="2"/>
</dbReference>
<reference evidence="12 13" key="1">
    <citation type="submission" date="2020-03" db="EMBL/GenBank/DDBJ databases">
        <title>Genomic Encyclopedia of Type Strains, Phase IV (KMG-IV): sequencing the most valuable type-strain genomes for metagenomic binning, comparative biology and taxonomic classification.</title>
        <authorList>
            <person name="Goeker M."/>
        </authorList>
    </citation>
    <scope>NUCLEOTIDE SEQUENCE [LARGE SCALE GENOMIC DNA]</scope>
    <source>
        <strain evidence="12 13">DSM 27651</strain>
    </source>
</reference>
<evidence type="ECO:0000259" key="11">
    <source>
        <dbReference type="PROSITE" id="PS50198"/>
    </source>
</evidence>
<dbReference type="InterPro" id="IPR000297">
    <property type="entry name" value="PPIase_PpiC"/>
</dbReference>
<keyword evidence="6 9" id="KW-0413">Isomerase</keyword>
<dbReference type="InterPro" id="IPR015391">
    <property type="entry name" value="SurA_N"/>
</dbReference>
<dbReference type="GO" id="GO:0003755">
    <property type="term" value="F:peptidyl-prolyl cis-trans isomerase activity"/>
    <property type="evidence" value="ECO:0007669"/>
    <property type="project" value="UniProtKB-EC"/>
</dbReference>
<dbReference type="PANTHER" id="PTHR47637:SF1">
    <property type="entry name" value="CHAPERONE SURA"/>
    <property type="match status" value="1"/>
</dbReference>
<evidence type="ECO:0000256" key="7">
    <source>
        <dbReference type="ARBA" id="ARBA00030642"/>
    </source>
</evidence>
<evidence type="ECO:0000313" key="13">
    <source>
        <dbReference type="Proteomes" id="UP000734218"/>
    </source>
</evidence>
<keyword evidence="2 10" id="KW-0732">Signal</keyword>
<comment type="caution">
    <text evidence="12">The sequence shown here is derived from an EMBL/GenBank/DDBJ whole genome shotgun (WGS) entry which is preliminary data.</text>
</comment>
<sequence>MTIRTSFERLLSGMAAASASSALVIGIAASGAAVPALAQEAPASAPAADAAQRAALDIPADVVLFGNDTAVRKPTAVINGEIITRSDVDHRLALTLLANQGQQIPQEEIERLRLQVLRNLIDEMLQIQEARANEITVSAAEIQQSYDRVAQNFRRTPAQLDAYLRENNSSDTSLKQQIHAELAWSRLLRRRIEPTTNVGEAEVQAIVDRLNAARGTSEYRVGEIYLASTPATQNETIANAQRIMQQLQQGASFAAYARQFSEASTAAVGGDLGWVRAEQLPDPLANQARQMQVGQLAGPIPVPGGLSILYLIDQRQVLTADPRDAVLNLRQVAISFPPNVTQAQLQARANAFADATRNIQGCGAVDAIARQLNAEIVDNDQVRVRDLPVQLQQTMLNLQVGSATPPFGSPEDGLRVLVLCGRDDPEVTNEASRERIATQLEQERVGRRARRYLRDLRRDAVVDYR</sequence>
<evidence type="ECO:0000256" key="1">
    <source>
        <dbReference type="ARBA" id="ARBA00018370"/>
    </source>
</evidence>
<feature type="domain" description="PpiC" evidence="11">
    <location>
        <begin position="216"/>
        <end position="313"/>
    </location>
</feature>
<name>A0ABX0XKT1_9SPHN</name>
<keyword evidence="5" id="KW-0143">Chaperone</keyword>
<dbReference type="InterPro" id="IPR027304">
    <property type="entry name" value="Trigger_fact/SurA_dom_sf"/>
</dbReference>
<dbReference type="SUPFAM" id="SSF109998">
    <property type="entry name" value="Triger factor/SurA peptide-binding domain-like"/>
    <property type="match status" value="1"/>
</dbReference>
<dbReference type="Gene3D" id="1.10.4030.10">
    <property type="entry name" value="Porin chaperone SurA, peptide-binding domain"/>
    <property type="match status" value="1"/>
</dbReference>
<evidence type="ECO:0000256" key="8">
    <source>
        <dbReference type="ARBA" id="ARBA00031484"/>
    </source>
</evidence>
<dbReference type="Pfam" id="PF00639">
    <property type="entry name" value="Rotamase"/>
    <property type="match status" value="1"/>
</dbReference>